<dbReference type="AlphaFoldDB" id="A0A1C0A7X0"/>
<dbReference type="RefSeq" id="WP_068718002.1">
    <property type="nucleotide sequence ID" value="NZ_LWDV01000009.1"/>
</dbReference>
<accession>A0A1C0A7X0</accession>
<keyword evidence="2" id="KW-1185">Reference proteome</keyword>
<comment type="caution">
    <text evidence="1">The sequence shown here is derived from an EMBL/GenBank/DDBJ whole genome shotgun (WGS) entry which is preliminary data.</text>
</comment>
<gene>
    <name evidence="1" type="ORF">U472_09910</name>
</gene>
<dbReference type="Proteomes" id="UP000093514">
    <property type="component" value="Unassembled WGS sequence"/>
</dbReference>
<dbReference type="OrthoDB" id="1767129at2"/>
<evidence type="ECO:0000313" key="2">
    <source>
        <dbReference type="Proteomes" id="UP000093514"/>
    </source>
</evidence>
<reference evidence="2" key="1">
    <citation type="submission" date="2016-07" db="EMBL/GenBank/DDBJ databases">
        <authorList>
            <person name="Florea S."/>
            <person name="Webb J.S."/>
            <person name="Jaromczyk J."/>
            <person name="Schardl C.L."/>
        </authorList>
    </citation>
    <scope>NUCLEOTIDE SEQUENCE [LARGE SCALE GENOMIC DNA]</scope>
    <source>
        <strain evidence="2">Z6</strain>
    </source>
</reference>
<proteinExistence type="predicted"/>
<protein>
    <submittedName>
        <fullName evidence="1">Uncharacterized protein</fullName>
    </submittedName>
</protein>
<sequence>MKLNGINIPTPREDMEIKETEIGKSERTASGRLVKDITTTKNTYTLSYKGLLPADALTFINLYRSGEAVIFEYEDVEGIHSKEVYINPLPRKIYNLKPQYTKDVTVIFEEV</sequence>
<name>A0A1C0A7X0_9FIRM</name>
<evidence type="ECO:0000313" key="1">
    <source>
        <dbReference type="EMBL" id="OCL26314.1"/>
    </source>
</evidence>
<organism evidence="1 2">
    <name type="scientific">Orenia metallireducens</name>
    <dbReference type="NCBI Taxonomy" id="1413210"/>
    <lineage>
        <taxon>Bacteria</taxon>
        <taxon>Bacillati</taxon>
        <taxon>Bacillota</taxon>
        <taxon>Clostridia</taxon>
        <taxon>Halanaerobiales</taxon>
        <taxon>Halobacteroidaceae</taxon>
        <taxon>Orenia</taxon>
    </lineage>
</organism>
<dbReference type="EMBL" id="LWDV01000009">
    <property type="protein sequence ID" value="OCL26314.1"/>
    <property type="molecule type" value="Genomic_DNA"/>
</dbReference>
<reference evidence="1 2" key="2">
    <citation type="submission" date="2016-08" db="EMBL/GenBank/DDBJ databases">
        <title>Orenia metallireducens sp. nov. strain Z6, a Novel Metal-reducing Firmicute from the Deep Subsurface.</title>
        <authorList>
            <person name="Maxim B.I."/>
            <person name="Kenneth K."/>
            <person name="Flynn T.M."/>
            <person name="Oloughlin E.J."/>
            <person name="Locke R.A."/>
            <person name="Weber J.R."/>
            <person name="Egan S.M."/>
            <person name="Mackie R.I."/>
            <person name="Cann I.K."/>
        </authorList>
    </citation>
    <scope>NUCLEOTIDE SEQUENCE [LARGE SCALE GENOMIC DNA]</scope>
    <source>
        <strain evidence="1 2">Z6</strain>
    </source>
</reference>